<gene>
    <name evidence="7" type="primary">At1g14600_1</name>
    <name evidence="7" type="ORF">Zm00014a_016869</name>
</gene>
<evidence type="ECO:0000313" key="8">
    <source>
        <dbReference type="Proteomes" id="UP000251960"/>
    </source>
</evidence>
<evidence type="ECO:0000256" key="4">
    <source>
        <dbReference type="ARBA" id="ARBA00023242"/>
    </source>
</evidence>
<dbReference type="SUPFAM" id="SSF46689">
    <property type="entry name" value="Homeodomain-like"/>
    <property type="match status" value="1"/>
</dbReference>
<feature type="region of interest" description="Disordered" evidence="5">
    <location>
        <begin position="135"/>
        <end position="199"/>
    </location>
</feature>
<dbReference type="Proteomes" id="UP000251960">
    <property type="component" value="Chromosome 9"/>
</dbReference>
<feature type="domain" description="HTH myb-type" evidence="6">
    <location>
        <begin position="21"/>
        <end position="81"/>
    </location>
</feature>
<evidence type="ECO:0000256" key="3">
    <source>
        <dbReference type="ARBA" id="ARBA00023163"/>
    </source>
</evidence>
<evidence type="ECO:0000256" key="2">
    <source>
        <dbReference type="ARBA" id="ARBA00023125"/>
    </source>
</evidence>
<dbReference type="Gene3D" id="1.10.10.60">
    <property type="entry name" value="Homeodomain-like"/>
    <property type="match status" value="1"/>
</dbReference>
<evidence type="ECO:0000256" key="1">
    <source>
        <dbReference type="ARBA" id="ARBA00023015"/>
    </source>
</evidence>
<dbReference type="GO" id="GO:0003677">
    <property type="term" value="F:DNA binding"/>
    <property type="evidence" value="ECO:0007669"/>
    <property type="project" value="UniProtKB-KW"/>
</dbReference>
<dbReference type="PROSITE" id="PS51294">
    <property type="entry name" value="HTH_MYB"/>
    <property type="match status" value="1"/>
</dbReference>
<evidence type="ECO:0000259" key="6">
    <source>
        <dbReference type="PROSITE" id="PS51294"/>
    </source>
</evidence>
<accession>A0A3L6D8K3</accession>
<dbReference type="InterPro" id="IPR046955">
    <property type="entry name" value="PHR1-like"/>
</dbReference>
<dbReference type="AlphaFoldDB" id="A0A3L6D8K3"/>
<name>A0A3L6D8K3_MAIZE</name>
<dbReference type="PANTHER" id="PTHR31314">
    <property type="entry name" value="MYB FAMILY TRANSCRIPTION FACTOR PHL7-LIKE"/>
    <property type="match status" value="1"/>
</dbReference>
<evidence type="ECO:0000313" key="7">
    <source>
        <dbReference type="EMBL" id="PWZ04920.1"/>
    </source>
</evidence>
<dbReference type="PANTHER" id="PTHR31314:SF188">
    <property type="entry name" value="TRANSCRIPTION FACTOR KAN2 ISOFORM X1-RELATED"/>
    <property type="match status" value="1"/>
</dbReference>
<dbReference type="GO" id="GO:0003700">
    <property type="term" value="F:DNA-binding transcription factor activity"/>
    <property type="evidence" value="ECO:0007669"/>
    <property type="project" value="InterPro"/>
</dbReference>
<proteinExistence type="predicted"/>
<organism evidence="7 8">
    <name type="scientific">Zea mays</name>
    <name type="common">Maize</name>
    <dbReference type="NCBI Taxonomy" id="4577"/>
    <lineage>
        <taxon>Eukaryota</taxon>
        <taxon>Viridiplantae</taxon>
        <taxon>Streptophyta</taxon>
        <taxon>Embryophyta</taxon>
        <taxon>Tracheophyta</taxon>
        <taxon>Spermatophyta</taxon>
        <taxon>Magnoliopsida</taxon>
        <taxon>Liliopsida</taxon>
        <taxon>Poales</taxon>
        <taxon>Poaceae</taxon>
        <taxon>PACMAD clade</taxon>
        <taxon>Panicoideae</taxon>
        <taxon>Andropogonodae</taxon>
        <taxon>Andropogoneae</taxon>
        <taxon>Tripsacinae</taxon>
        <taxon>Zea</taxon>
    </lineage>
</organism>
<dbReference type="FunFam" id="1.10.10.60:FF:000002">
    <property type="entry name" value="Myb family transcription factor"/>
    <property type="match status" value="1"/>
</dbReference>
<dbReference type="InterPro" id="IPR001005">
    <property type="entry name" value="SANT/Myb"/>
</dbReference>
<dbReference type="Pfam" id="PF00249">
    <property type="entry name" value="Myb_DNA-binding"/>
    <property type="match status" value="1"/>
</dbReference>
<keyword evidence="2" id="KW-0238">DNA-binding</keyword>
<keyword evidence="4" id="KW-0539">Nucleus</keyword>
<protein>
    <submittedName>
        <fullName evidence="7">Putative Myb family transcription factor</fullName>
    </submittedName>
</protein>
<feature type="compositionally biased region" description="Basic and acidic residues" evidence="5">
    <location>
        <begin position="150"/>
        <end position="162"/>
    </location>
</feature>
<dbReference type="EMBL" id="NCVQ01000010">
    <property type="protein sequence ID" value="PWZ04920.1"/>
    <property type="molecule type" value="Genomic_DNA"/>
</dbReference>
<dbReference type="InterPro" id="IPR009057">
    <property type="entry name" value="Homeodomain-like_sf"/>
</dbReference>
<keyword evidence="1" id="KW-0805">Transcription regulation</keyword>
<dbReference type="NCBIfam" id="TIGR01557">
    <property type="entry name" value="myb_SHAQKYF"/>
    <property type="match status" value="1"/>
</dbReference>
<sequence>MVRTTTVVGRERSGGVRQYNRSKVPRLRWTPDLHHCFVHAIHKLGGPDRATPKRVLQLMGVGGLTISHVKSHLQMYRNMRNDLGMQGTEDQEHIYVGGGMHMELRTNIQQQQQRDHGCGDAPCCVCCRHSPNKPAKEEEATLFQRQLKRSRTETRRGRGQREEIDDGSASPKRRLLLLRGGRGRPGICESDGSGSPSSGTLASGYDNYMRMMQAAMGVAAAAGAAAAAAPHHHHHHHAETVEPGRGPRIKQHLARPGADGGEHAPPSSRQLFTFLGFVVAPGPPPPPCCSRDHPFEMVGTALTHRSLQTPPTKAAVAQQVGGDPCWSSAAASEHDDHHHDRDRDGCWLSLSLALETRSSRSADEGGRLSPTGSRISLDLSLSTI</sequence>
<dbReference type="InterPro" id="IPR017930">
    <property type="entry name" value="Myb_dom"/>
</dbReference>
<keyword evidence="3" id="KW-0804">Transcription</keyword>
<feature type="region of interest" description="Disordered" evidence="5">
    <location>
        <begin position="226"/>
        <end position="267"/>
    </location>
</feature>
<evidence type="ECO:0000256" key="5">
    <source>
        <dbReference type="SAM" id="MobiDB-lite"/>
    </source>
</evidence>
<dbReference type="ExpressionAtlas" id="A0A3L6D8K3">
    <property type="expression patterns" value="baseline"/>
</dbReference>
<comment type="caution">
    <text evidence="7">The sequence shown here is derived from an EMBL/GenBank/DDBJ whole genome shotgun (WGS) entry which is preliminary data.</text>
</comment>
<reference evidence="7 8" key="1">
    <citation type="journal article" date="2018" name="Nat. Genet.">
        <title>Extensive intraspecific gene order and gene structural variations between Mo17 and other maize genomes.</title>
        <authorList>
            <person name="Sun S."/>
            <person name="Zhou Y."/>
            <person name="Chen J."/>
            <person name="Shi J."/>
            <person name="Zhao H."/>
            <person name="Zhao H."/>
            <person name="Song W."/>
            <person name="Zhang M."/>
            <person name="Cui Y."/>
            <person name="Dong X."/>
            <person name="Liu H."/>
            <person name="Ma X."/>
            <person name="Jiao Y."/>
            <person name="Wang B."/>
            <person name="Wei X."/>
            <person name="Stein J.C."/>
            <person name="Glaubitz J.C."/>
            <person name="Lu F."/>
            <person name="Yu G."/>
            <person name="Liang C."/>
            <person name="Fengler K."/>
            <person name="Li B."/>
            <person name="Rafalski A."/>
            <person name="Schnable P.S."/>
            <person name="Ware D.H."/>
            <person name="Buckler E.S."/>
            <person name="Lai J."/>
        </authorList>
    </citation>
    <scope>NUCLEOTIDE SEQUENCE [LARGE SCALE GENOMIC DNA]</scope>
    <source>
        <strain evidence="8">cv. Missouri 17</strain>
        <tissue evidence="7">Seedling</tissue>
    </source>
</reference>
<dbReference type="InterPro" id="IPR006447">
    <property type="entry name" value="Myb_dom_plants"/>
</dbReference>